<dbReference type="AlphaFoldDB" id="A0A2S9XC43"/>
<sequence length="92" mass="9799">MHHTPRQSRHPQRRLKLSLLALLMIPLLLILQAPLLAAVVPGALLTVASLGSAAHDQRSLAPAAQVLSTADVEDLRRMAAATPIEARTTQVG</sequence>
<protein>
    <submittedName>
        <fullName evidence="1">Uncharacterized protein</fullName>
    </submittedName>
</protein>
<name>A0A2S9XC43_9BACT</name>
<organism evidence="1 2">
    <name type="scientific">Enhygromyxa salina</name>
    <dbReference type="NCBI Taxonomy" id="215803"/>
    <lineage>
        <taxon>Bacteria</taxon>
        <taxon>Pseudomonadati</taxon>
        <taxon>Myxococcota</taxon>
        <taxon>Polyangia</taxon>
        <taxon>Nannocystales</taxon>
        <taxon>Nannocystaceae</taxon>
        <taxon>Enhygromyxa</taxon>
    </lineage>
</organism>
<reference evidence="1 2" key="1">
    <citation type="submission" date="2018-03" db="EMBL/GenBank/DDBJ databases">
        <title>Draft Genome Sequences of the Obligatory Marine Myxobacteria Enhygromyxa salina SWB007.</title>
        <authorList>
            <person name="Poehlein A."/>
            <person name="Moghaddam J.A."/>
            <person name="Harms H."/>
            <person name="Alanjari M."/>
            <person name="Koenig G.M."/>
            <person name="Daniel R."/>
            <person name="Schaeberle T.F."/>
        </authorList>
    </citation>
    <scope>NUCLEOTIDE SEQUENCE [LARGE SCALE GENOMIC DNA]</scope>
    <source>
        <strain evidence="1 2">SWB007</strain>
    </source>
</reference>
<accession>A0A2S9XC43</accession>
<comment type="caution">
    <text evidence="1">The sequence shown here is derived from an EMBL/GenBank/DDBJ whole genome shotgun (WGS) entry which is preliminary data.</text>
</comment>
<dbReference type="EMBL" id="PVNL01000192">
    <property type="protein sequence ID" value="PRP90370.1"/>
    <property type="molecule type" value="Genomic_DNA"/>
</dbReference>
<proteinExistence type="predicted"/>
<dbReference type="Proteomes" id="UP000238823">
    <property type="component" value="Unassembled WGS sequence"/>
</dbReference>
<gene>
    <name evidence="1" type="ORF">ENSA7_82550</name>
</gene>
<evidence type="ECO:0000313" key="2">
    <source>
        <dbReference type="Proteomes" id="UP000238823"/>
    </source>
</evidence>
<evidence type="ECO:0000313" key="1">
    <source>
        <dbReference type="EMBL" id="PRP90370.1"/>
    </source>
</evidence>